<dbReference type="AlphaFoldDB" id="A0A844YB79"/>
<dbReference type="InterPro" id="IPR011050">
    <property type="entry name" value="Pectin_lyase_fold/virulence"/>
</dbReference>
<proteinExistence type="predicted"/>
<dbReference type="Gene3D" id="2.160.20.10">
    <property type="entry name" value="Single-stranded right-handed beta-helix, Pectin lyase-like"/>
    <property type="match status" value="1"/>
</dbReference>
<sequence>MRDIMSRTTVSNSLSRLVCDRRRALIGLLSGLVVVPSSASCKSRAGEIVLPDLRRRSDTDDSAAFARALELGAPVYCPAGRGSGSDGAYVLSSVPLISDTTIRGDGSSSILRLAPEARSVFIGLSSPDTPLENVALSDFRIEGRVTETGFKEHWNLISLAGISILRIERVEFIGFAGDGLYLGAEHQGVAREPRMIRDILVRDCLFDGVNNDNRNGISVTGGEAITIDGCRFRRCSRPDMPGPIDFEPDAFPFYKLARLRVTNCDFEACGGNVGQVSIVIPPVVPPPRDVLISGNRFRGYRGTGGDVAVTINRQPDSATPAMRCVIEDNVGIDGHGGVQIFSGKDITVRNNRWADYAGRSLFGYNESTAGVLDVTVMGDQFVRCGWRDGIAVAVYKGDGIALEGLLFRETGNGTPGAAPLYLGPGRIRRLSLIGNDWRGNPASAGLVIVERGADYLPGTTRVAGNLVAEGRSLPAF</sequence>
<dbReference type="SMART" id="SM00710">
    <property type="entry name" value="PbH1"/>
    <property type="match status" value="5"/>
</dbReference>
<accession>A0A844YB79</accession>
<dbReference type="OrthoDB" id="7551467at2"/>
<protein>
    <recommendedName>
        <fullName evidence="3">Right handed beta helix domain-containing protein</fullName>
    </recommendedName>
</protein>
<evidence type="ECO:0000313" key="1">
    <source>
        <dbReference type="EMBL" id="MXO54667.1"/>
    </source>
</evidence>
<name>A0A844YB79_9SPHN</name>
<dbReference type="Proteomes" id="UP000430272">
    <property type="component" value="Unassembled WGS sequence"/>
</dbReference>
<dbReference type="InterPro" id="IPR006626">
    <property type="entry name" value="PbH1"/>
</dbReference>
<evidence type="ECO:0000313" key="2">
    <source>
        <dbReference type="Proteomes" id="UP000430272"/>
    </source>
</evidence>
<evidence type="ECO:0008006" key="3">
    <source>
        <dbReference type="Google" id="ProtNLM"/>
    </source>
</evidence>
<gene>
    <name evidence="1" type="ORF">GRI47_11715</name>
</gene>
<dbReference type="InterPro" id="IPR012334">
    <property type="entry name" value="Pectin_lyas_fold"/>
</dbReference>
<comment type="caution">
    <text evidence="1">The sequence shown here is derived from an EMBL/GenBank/DDBJ whole genome shotgun (WGS) entry which is preliminary data.</text>
</comment>
<keyword evidence="2" id="KW-1185">Reference proteome</keyword>
<dbReference type="SUPFAM" id="SSF51126">
    <property type="entry name" value="Pectin lyase-like"/>
    <property type="match status" value="2"/>
</dbReference>
<dbReference type="RefSeq" id="WP_160661563.1">
    <property type="nucleotide sequence ID" value="NZ_BAABDV010000001.1"/>
</dbReference>
<organism evidence="1 2">
    <name type="scientific">Qipengyuania pelagi</name>
    <dbReference type="NCBI Taxonomy" id="994320"/>
    <lineage>
        <taxon>Bacteria</taxon>
        <taxon>Pseudomonadati</taxon>
        <taxon>Pseudomonadota</taxon>
        <taxon>Alphaproteobacteria</taxon>
        <taxon>Sphingomonadales</taxon>
        <taxon>Erythrobacteraceae</taxon>
        <taxon>Qipengyuania</taxon>
    </lineage>
</organism>
<reference evidence="1 2" key="1">
    <citation type="submission" date="2019-12" db="EMBL/GenBank/DDBJ databases">
        <title>Genomic-based taxomic classification of the family Erythrobacteraceae.</title>
        <authorList>
            <person name="Xu L."/>
        </authorList>
    </citation>
    <scope>NUCLEOTIDE SEQUENCE [LARGE SCALE GENOMIC DNA]</scope>
    <source>
        <strain evidence="1 2">JCM 17468</strain>
    </source>
</reference>
<dbReference type="EMBL" id="WTYD01000002">
    <property type="protein sequence ID" value="MXO54667.1"/>
    <property type="molecule type" value="Genomic_DNA"/>
</dbReference>